<accession>A0ACB7XUG8</accession>
<comment type="caution">
    <text evidence="1">The sequence shown here is derived from an EMBL/GenBank/DDBJ whole genome shotgun (WGS) entry which is preliminary data.</text>
</comment>
<evidence type="ECO:0000313" key="2">
    <source>
        <dbReference type="Proteomes" id="UP000828048"/>
    </source>
</evidence>
<evidence type="ECO:0000313" key="1">
    <source>
        <dbReference type="EMBL" id="KAH7844180.1"/>
    </source>
</evidence>
<organism evidence="1 2">
    <name type="scientific">Vaccinium darrowii</name>
    <dbReference type="NCBI Taxonomy" id="229202"/>
    <lineage>
        <taxon>Eukaryota</taxon>
        <taxon>Viridiplantae</taxon>
        <taxon>Streptophyta</taxon>
        <taxon>Embryophyta</taxon>
        <taxon>Tracheophyta</taxon>
        <taxon>Spermatophyta</taxon>
        <taxon>Magnoliopsida</taxon>
        <taxon>eudicotyledons</taxon>
        <taxon>Gunneridae</taxon>
        <taxon>Pentapetalae</taxon>
        <taxon>asterids</taxon>
        <taxon>Ericales</taxon>
        <taxon>Ericaceae</taxon>
        <taxon>Vaccinioideae</taxon>
        <taxon>Vaccinieae</taxon>
        <taxon>Vaccinium</taxon>
    </lineage>
</organism>
<sequence length="337" mass="39041">MDKSWMTIKNIISKEYREGVTKFVDFAVANSYSDDEIRCPGLRCMNVKHHVSIVVAFHLVHNGIAPSYKTWVHHGETIPVNQPYRLNENGITTDDELDELPKNAETENVHKFEKLMKDANRELYPGCKFTLLSFVIKLLHVKVLNKWSNKSFDALWSLGYVPIQAFKNDLTLFWKVSEHLEKCPVCEASGYKLNDGKGKRIPHKILGYFPLIPRLQRLYMLSKTCLDMRWHKEKRVDDGVLRHPIDGEAWKDFDRQYPEFARDAQNVRLGLASDGFNLFGNMRNSYSMEPVIVVPYNLPPWKCMKVPYSMLSLLILGPQALGKIIDVYLRPLIDELK</sequence>
<dbReference type="EMBL" id="CM037151">
    <property type="protein sequence ID" value="KAH7844180.1"/>
    <property type="molecule type" value="Genomic_DNA"/>
</dbReference>
<gene>
    <name evidence="1" type="ORF">Vadar_025211</name>
</gene>
<protein>
    <submittedName>
        <fullName evidence="1">Uncharacterized protein</fullName>
    </submittedName>
</protein>
<name>A0ACB7XUG8_9ERIC</name>
<proteinExistence type="predicted"/>
<dbReference type="Proteomes" id="UP000828048">
    <property type="component" value="Chromosome 1"/>
</dbReference>
<keyword evidence="2" id="KW-1185">Reference proteome</keyword>
<reference evidence="1 2" key="1">
    <citation type="journal article" date="2021" name="Hortic Res">
        <title>High-quality reference genome and annotation aids understanding of berry development for evergreen blueberry (Vaccinium darrowii).</title>
        <authorList>
            <person name="Yu J."/>
            <person name="Hulse-Kemp A.M."/>
            <person name="Babiker E."/>
            <person name="Staton M."/>
        </authorList>
    </citation>
    <scope>NUCLEOTIDE SEQUENCE [LARGE SCALE GENOMIC DNA]</scope>
    <source>
        <strain evidence="2">cv. NJ 8807/NJ 8810</strain>
        <tissue evidence="1">Young leaf</tissue>
    </source>
</reference>